<dbReference type="RefSeq" id="WP_216568114.1">
    <property type="nucleotide sequence ID" value="NZ_JAHLOQ010000001.1"/>
</dbReference>
<evidence type="ECO:0000313" key="1">
    <source>
        <dbReference type="EMBL" id="MBU5334951.1"/>
    </source>
</evidence>
<protein>
    <submittedName>
        <fullName evidence="1">Uncharacterized protein</fullName>
    </submittedName>
</protein>
<gene>
    <name evidence="1" type="ORF">KQI20_00735</name>
</gene>
<organism evidence="1 2">
    <name type="scientific">Intestinibacter bartlettii</name>
    <dbReference type="NCBI Taxonomy" id="261299"/>
    <lineage>
        <taxon>Bacteria</taxon>
        <taxon>Bacillati</taxon>
        <taxon>Bacillota</taxon>
        <taxon>Clostridia</taxon>
        <taxon>Peptostreptococcales</taxon>
        <taxon>Peptostreptococcaceae</taxon>
        <taxon>Intestinibacter</taxon>
    </lineage>
</organism>
<comment type="caution">
    <text evidence="1">The sequence shown here is derived from an EMBL/GenBank/DDBJ whole genome shotgun (WGS) entry which is preliminary data.</text>
</comment>
<accession>A0ABS6DUF9</accession>
<proteinExistence type="predicted"/>
<dbReference type="EMBL" id="JAHLOQ010000001">
    <property type="protein sequence ID" value="MBU5334951.1"/>
    <property type="molecule type" value="Genomic_DNA"/>
</dbReference>
<reference evidence="1 2" key="1">
    <citation type="submission" date="2021-06" db="EMBL/GenBank/DDBJ databases">
        <authorList>
            <person name="Sun Q."/>
            <person name="Li D."/>
        </authorList>
    </citation>
    <scope>NUCLEOTIDE SEQUENCE [LARGE SCALE GENOMIC DNA]</scope>
    <source>
        <strain evidence="1 2">N19</strain>
    </source>
</reference>
<keyword evidence="2" id="KW-1185">Reference proteome</keyword>
<sequence>MDILREATKIKEIVQYIAKNKGISDLEAWPEAILIYKLKYENYFK</sequence>
<name>A0ABS6DUF9_9FIRM</name>
<dbReference type="Proteomes" id="UP001196301">
    <property type="component" value="Unassembled WGS sequence"/>
</dbReference>
<evidence type="ECO:0000313" key="2">
    <source>
        <dbReference type="Proteomes" id="UP001196301"/>
    </source>
</evidence>